<evidence type="ECO:0000256" key="1">
    <source>
        <dbReference type="SAM" id="SignalP"/>
    </source>
</evidence>
<feature type="signal peptide" evidence="1">
    <location>
        <begin position="1"/>
        <end position="29"/>
    </location>
</feature>
<reference evidence="2 3" key="1">
    <citation type="submission" date="2020-08" db="EMBL/GenBank/DDBJ databases">
        <title>Genomic Encyclopedia of Type Strains, Phase IV (KMG-IV): sequencing the most valuable type-strain genomes for metagenomic binning, comparative biology and taxonomic classification.</title>
        <authorList>
            <person name="Goeker M."/>
        </authorList>
    </citation>
    <scope>NUCLEOTIDE SEQUENCE [LARGE SCALE GENOMIC DNA]</scope>
    <source>
        <strain evidence="2 3">DSM 22359</strain>
    </source>
</reference>
<keyword evidence="3" id="KW-1185">Reference proteome</keyword>
<name>A0A840UPK8_9GAMM</name>
<protein>
    <recommendedName>
        <fullName evidence="4">DUF3108 domain-containing protein</fullName>
    </recommendedName>
</protein>
<proteinExistence type="predicted"/>
<evidence type="ECO:0008006" key="4">
    <source>
        <dbReference type="Google" id="ProtNLM"/>
    </source>
</evidence>
<dbReference type="EMBL" id="JACHFE010000011">
    <property type="protein sequence ID" value="MBB5322787.1"/>
    <property type="molecule type" value="Genomic_DNA"/>
</dbReference>
<gene>
    <name evidence="2" type="ORF">HNR38_003300</name>
</gene>
<sequence length="241" mass="27331">MKRPSLVFRHLGCGLTALLMTLASVTAHGQDAAGPDTLTPFSATYSASMSKGISLSGAGRRSLRRQEDNTWLYRTRVDSFIADIDESLVFRWDNGRVIPLRYRYELSGLMIRDRSESIDFDWQAGTATGDHEGDPFTLTLKAGTLDPLGYQLQLRQDLKSGKREVTYPVIDKGDYDEDRFAVVDQPEGQPLKVEKVRDADSKRQTLLWLDPDQDYLLVRLRQVEPDGSEYELKLKEARLQD</sequence>
<feature type="chain" id="PRO_5032296593" description="DUF3108 domain-containing protein" evidence="1">
    <location>
        <begin position="30"/>
        <end position="241"/>
    </location>
</feature>
<organism evidence="2 3">
    <name type="scientific">Marinobacter oulmenensis</name>
    <dbReference type="NCBI Taxonomy" id="643747"/>
    <lineage>
        <taxon>Bacteria</taxon>
        <taxon>Pseudomonadati</taxon>
        <taxon>Pseudomonadota</taxon>
        <taxon>Gammaproteobacteria</taxon>
        <taxon>Pseudomonadales</taxon>
        <taxon>Marinobacteraceae</taxon>
        <taxon>Marinobacter</taxon>
    </lineage>
</organism>
<dbReference type="Pfam" id="PF11306">
    <property type="entry name" value="DUF3108"/>
    <property type="match status" value="1"/>
</dbReference>
<dbReference type="AlphaFoldDB" id="A0A840UPK8"/>
<evidence type="ECO:0000313" key="3">
    <source>
        <dbReference type="Proteomes" id="UP000591735"/>
    </source>
</evidence>
<dbReference type="Proteomes" id="UP000591735">
    <property type="component" value="Unassembled WGS sequence"/>
</dbReference>
<evidence type="ECO:0000313" key="2">
    <source>
        <dbReference type="EMBL" id="MBB5322787.1"/>
    </source>
</evidence>
<accession>A0A840UPK8</accession>
<dbReference type="RefSeq" id="WP_246362771.1">
    <property type="nucleotide sequence ID" value="NZ_JACHFE010000011.1"/>
</dbReference>
<keyword evidence="1" id="KW-0732">Signal</keyword>
<comment type="caution">
    <text evidence="2">The sequence shown here is derived from an EMBL/GenBank/DDBJ whole genome shotgun (WGS) entry which is preliminary data.</text>
</comment>
<dbReference type="InterPro" id="IPR021457">
    <property type="entry name" value="DUF3108"/>
</dbReference>